<gene>
    <name evidence="1" type="ORF">SAMN05444959_1302</name>
</gene>
<dbReference type="Gene3D" id="2.120.10.30">
    <property type="entry name" value="TolB, C-terminal domain"/>
    <property type="match status" value="1"/>
</dbReference>
<dbReference type="Proteomes" id="UP000198307">
    <property type="component" value="Unassembled WGS sequence"/>
</dbReference>
<dbReference type="RefSeq" id="WP_089346113.1">
    <property type="nucleotide sequence ID" value="NZ_CP067131.1"/>
</dbReference>
<evidence type="ECO:0000313" key="2">
    <source>
        <dbReference type="Proteomes" id="UP000198307"/>
    </source>
</evidence>
<name>A0A239Q3H0_9RHOB</name>
<dbReference type="InterPro" id="IPR011042">
    <property type="entry name" value="6-blade_b-propeller_TolB-like"/>
</dbReference>
<organism evidence="1 2">
    <name type="scientific">Paracoccus seriniphilus</name>
    <dbReference type="NCBI Taxonomy" id="184748"/>
    <lineage>
        <taxon>Bacteria</taxon>
        <taxon>Pseudomonadati</taxon>
        <taxon>Pseudomonadota</taxon>
        <taxon>Alphaproteobacteria</taxon>
        <taxon>Rhodobacterales</taxon>
        <taxon>Paracoccaceae</taxon>
        <taxon>Paracoccus</taxon>
    </lineage>
</organism>
<accession>A0A239Q3H0</accession>
<keyword evidence="2" id="KW-1185">Reference proteome</keyword>
<dbReference type="OrthoDB" id="8872498at2"/>
<dbReference type="AlphaFoldDB" id="A0A239Q3H0"/>
<dbReference type="SUPFAM" id="SSF63829">
    <property type="entry name" value="Calcium-dependent phosphotriesterase"/>
    <property type="match status" value="1"/>
</dbReference>
<sequence>MTMIRRFIDRRLGRAEAAITVPILDGPLMPNTALDEAVRFAEITDADNLVATDKGLICSTGTEIRRLDWHEGGETVLLDLPATVSAMAWGKGMLAIGVDGQGIVIHGGQHDGKRFDGTASAGPKHPTSLAFLDGETLLVTEGSEENMATHWRRDLMEKGSSGSLWRLDLVSGKATRILSGLGWASGVATTGSQRIWVTESWRHRILSVDLETRHSAPVLEHLPAYPARIAPAVNAGYWLSFYSVRNQLVEFILREDAYRRRMLAEVPEAYWMAPSLSSGVSFREPMQGSQLKQMGVMKPYAATRSYGLVVQCDPQMRPIRSFHSRADGSAHGCVSVCERGDALYVASRGAGRILRLDDVAREE</sequence>
<evidence type="ECO:0000313" key="1">
    <source>
        <dbReference type="EMBL" id="SNT76816.1"/>
    </source>
</evidence>
<reference evidence="1 2" key="1">
    <citation type="submission" date="2017-07" db="EMBL/GenBank/DDBJ databases">
        <authorList>
            <person name="Sun Z.S."/>
            <person name="Albrecht U."/>
            <person name="Echele G."/>
            <person name="Lee C.C."/>
        </authorList>
    </citation>
    <scope>NUCLEOTIDE SEQUENCE [LARGE SCALE GENOMIC DNA]</scope>
    <source>
        <strain evidence="1 2">DSM 14827</strain>
    </source>
</reference>
<evidence type="ECO:0008006" key="3">
    <source>
        <dbReference type="Google" id="ProtNLM"/>
    </source>
</evidence>
<dbReference type="EMBL" id="FZQB01000030">
    <property type="protein sequence ID" value="SNT76816.1"/>
    <property type="molecule type" value="Genomic_DNA"/>
</dbReference>
<protein>
    <recommendedName>
        <fullName evidence="3">Strictosidine synthase</fullName>
    </recommendedName>
</protein>
<proteinExistence type="predicted"/>